<comment type="similarity">
    <text evidence="1">Belongs to the AHA1 family.</text>
</comment>
<dbReference type="CDD" id="cd08901">
    <property type="entry name" value="SRPBCC_CalC_Aha1-like_8"/>
    <property type="match status" value="1"/>
</dbReference>
<feature type="domain" description="Activator of Hsp90 ATPase homologue 1/2-like C-terminal" evidence="2">
    <location>
        <begin position="19"/>
        <end position="136"/>
    </location>
</feature>
<dbReference type="RefSeq" id="WP_110842001.1">
    <property type="nucleotide sequence ID" value="NZ_QJVJ01000009.1"/>
</dbReference>
<dbReference type="Proteomes" id="UP000247476">
    <property type="component" value="Unassembled WGS sequence"/>
</dbReference>
<evidence type="ECO:0000313" key="3">
    <source>
        <dbReference type="EMBL" id="PYI52633.1"/>
    </source>
</evidence>
<dbReference type="AlphaFoldDB" id="A0A2V5K4K4"/>
<protein>
    <submittedName>
        <fullName evidence="3">Polyketide cyclase</fullName>
    </submittedName>
</protein>
<comment type="caution">
    <text evidence="3">The sequence shown here is derived from an EMBL/GenBank/DDBJ whole genome shotgun (WGS) entry which is preliminary data.</text>
</comment>
<name>A0A2V5K4K4_9BACL</name>
<evidence type="ECO:0000256" key="1">
    <source>
        <dbReference type="ARBA" id="ARBA00006817"/>
    </source>
</evidence>
<dbReference type="OrthoDB" id="2364866at2"/>
<dbReference type="InterPro" id="IPR023393">
    <property type="entry name" value="START-like_dom_sf"/>
</dbReference>
<reference evidence="3 4" key="1">
    <citation type="submission" date="2018-05" db="EMBL/GenBank/DDBJ databases">
        <title>Paenibacillus flagellatus sp. nov., isolated from selenium mineral soil.</title>
        <authorList>
            <person name="Dai X."/>
        </authorList>
    </citation>
    <scope>NUCLEOTIDE SEQUENCE [LARGE SCALE GENOMIC DNA]</scope>
    <source>
        <strain evidence="3 4">DXL2</strain>
    </source>
</reference>
<keyword evidence="4" id="KW-1185">Reference proteome</keyword>
<proteinExistence type="inferred from homology"/>
<dbReference type="InterPro" id="IPR013538">
    <property type="entry name" value="ASHA1/2-like_C"/>
</dbReference>
<organism evidence="3 4">
    <name type="scientific">Paenibacillus flagellatus</name>
    <dbReference type="NCBI Taxonomy" id="2211139"/>
    <lineage>
        <taxon>Bacteria</taxon>
        <taxon>Bacillati</taxon>
        <taxon>Bacillota</taxon>
        <taxon>Bacilli</taxon>
        <taxon>Bacillales</taxon>
        <taxon>Paenibacillaceae</taxon>
        <taxon>Paenibacillus</taxon>
    </lineage>
</organism>
<dbReference type="SUPFAM" id="SSF55961">
    <property type="entry name" value="Bet v1-like"/>
    <property type="match status" value="1"/>
</dbReference>
<gene>
    <name evidence="3" type="ORF">DLM86_20935</name>
</gene>
<accession>A0A2V5K4K4</accession>
<evidence type="ECO:0000313" key="4">
    <source>
        <dbReference type="Proteomes" id="UP000247476"/>
    </source>
</evidence>
<dbReference type="EMBL" id="QJVJ01000009">
    <property type="protein sequence ID" value="PYI52633.1"/>
    <property type="molecule type" value="Genomic_DNA"/>
</dbReference>
<dbReference type="Gene3D" id="3.30.530.20">
    <property type="match status" value="1"/>
</dbReference>
<dbReference type="Pfam" id="PF08327">
    <property type="entry name" value="AHSA1"/>
    <property type="match status" value="1"/>
</dbReference>
<sequence>MTVLSEAPVVQAEMLIRKPAKDVFEAFVDPAVTVKFWFTKSSGRLEAGKRVRWEWEMYGVGDDVLVTSIEPNRRIAIESSDGTRTEWEFVSRADDETFVTIKNSGFTGGGDEMVGRALDSMGGYTMVLCGLKAYLEHGVILNVVADKAPDAHVRR</sequence>
<evidence type="ECO:0000259" key="2">
    <source>
        <dbReference type="Pfam" id="PF08327"/>
    </source>
</evidence>